<dbReference type="Proteomes" id="UP000039541">
    <property type="component" value="Unassembled WGS sequence"/>
</dbReference>
<evidence type="ECO:0000313" key="5">
    <source>
        <dbReference type="Proteomes" id="UP000042394"/>
    </source>
</evidence>
<dbReference type="EMBL" id="UGVQ01000002">
    <property type="protein sequence ID" value="SUE49022.1"/>
    <property type="molecule type" value="Genomic_DNA"/>
</dbReference>
<reference evidence="4 5" key="1">
    <citation type="submission" date="2015-03" db="EMBL/GenBank/DDBJ databases">
        <authorList>
            <consortium name="Pathogen Informatics"/>
        </authorList>
    </citation>
    <scope>NUCLEOTIDE SEQUENCE [LARGE SCALE GENOMIC DNA]</scope>
    <source>
        <strain evidence="2 4">3476</strain>
        <strain evidence="1 5">D4891</strain>
    </source>
</reference>
<proteinExistence type="predicted"/>
<dbReference type="EMBL" id="CQPC01000102">
    <property type="protein sequence ID" value="CNV20745.1"/>
    <property type="molecule type" value="Genomic_DNA"/>
</dbReference>
<dbReference type="Proteomes" id="UP000042394">
    <property type="component" value="Unassembled WGS sequence"/>
</dbReference>
<accession>A0A0T9XHB6</accession>
<name>A0A0T9XHB6_SALET</name>
<evidence type="ECO:0000313" key="2">
    <source>
        <dbReference type="EMBL" id="CNV20745.1"/>
    </source>
</evidence>
<evidence type="ECO:0000313" key="4">
    <source>
        <dbReference type="Proteomes" id="UP000039541"/>
    </source>
</evidence>
<dbReference type="EMBL" id="CQPD01000030">
    <property type="protein sequence ID" value="CNU54151.1"/>
    <property type="molecule type" value="Genomic_DNA"/>
</dbReference>
<evidence type="ECO:0000313" key="3">
    <source>
        <dbReference type="EMBL" id="SUE49022.1"/>
    </source>
</evidence>
<protein>
    <submittedName>
        <fullName evidence="3">Uncharacterized protein</fullName>
    </submittedName>
</protein>
<organism evidence="3 6">
    <name type="scientific">Salmonella enterica subsp. enterica serovar Bovismorbificans</name>
    <dbReference type="NCBI Taxonomy" id="58097"/>
    <lineage>
        <taxon>Bacteria</taxon>
        <taxon>Pseudomonadati</taxon>
        <taxon>Pseudomonadota</taxon>
        <taxon>Gammaproteobacteria</taxon>
        <taxon>Enterobacterales</taxon>
        <taxon>Enterobacteriaceae</taxon>
        <taxon>Salmonella</taxon>
    </lineage>
</organism>
<sequence length="69" mass="8150">MSASGIYEARHLKEHREIVSSPILLAFAYLADGIRRMKHENYLMFYIRIRHYIKTGNSQSFKAMCQIRS</sequence>
<evidence type="ECO:0000313" key="6">
    <source>
        <dbReference type="Proteomes" id="UP000254190"/>
    </source>
</evidence>
<reference evidence="3 6" key="2">
    <citation type="submission" date="2018-06" db="EMBL/GenBank/DDBJ databases">
        <authorList>
            <consortium name="Pathogen Informatics"/>
            <person name="Doyle S."/>
        </authorList>
    </citation>
    <scope>NUCLEOTIDE SEQUENCE [LARGE SCALE GENOMIC DNA]</scope>
    <source>
        <strain evidence="3 6">NCTC5754</strain>
    </source>
</reference>
<dbReference type="AlphaFoldDB" id="A0A0T9XHB6"/>
<gene>
    <name evidence="2" type="ORF">ERS008202_04611</name>
    <name evidence="1" type="ORF">ERS008207_02933</name>
    <name evidence="3" type="ORF">NCTC5754_04006</name>
</gene>
<evidence type="ECO:0000313" key="1">
    <source>
        <dbReference type="EMBL" id="CNU54151.1"/>
    </source>
</evidence>
<dbReference type="Proteomes" id="UP000254190">
    <property type="component" value="Unassembled WGS sequence"/>
</dbReference>